<dbReference type="Proteomes" id="UP001152622">
    <property type="component" value="Chromosome 3"/>
</dbReference>
<organism evidence="1 2">
    <name type="scientific">Synaphobranchus kaupii</name>
    <name type="common">Kaup's arrowtooth eel</name>
    <dbReference type="NCBI Taxonomy" id="118154"/>
    <lineage>
        <taxon>Eukaryota</taxon>
        <taxon>Metazoa</taxon>
        <taxon>Chordata</taxon>
        <taxon>Craniata</taxon>
        <taxon>Vertebrata</taxon>
        <taxon>Euteleostomi</taxon>
        <taxon>Actinopterygii</taxon>
        <taxon>Neopterygii</taxon>
        <taxon>Teleostei</taxon>
        <taxon>Anguilliformes</taxon>
        <taxon>Synaphobranchidae</taxon>
        <taxon>Synaphobranchus</taxon>
    </lineage>
</organism>
<accession>A0A9Q1FZ39</accession>
<reference evidence="1" key="1">
    <citation type="journal article" date="2023" name="Science">
        <title>Genome structures resolve the early diversification of teleost fishes.</title>
        <authorList>
            <person name="Parey E."/>
            <person name="Louis A."/>
            <person name="Montfort J."/>
            <person name="Bouchez O."/>
            <person name="Roques C."/>
            <person name="Iampietro C."/>
            <person name="Lluch J."/>
            <person name="Castinel A."/>
            <person name="Donnadieu C."/>
            <person name="Desvignes T."/>
            <person name="Floi Bucao C."/>
            <person name="Jouanno E."/>
            <person name="Wen M."/>
            <person name="Mejri S."/>
            <person name="Dirks R."/>
            <person name="Jansen H."/>
            <person name="Henkel C."/>
            <person name="Chen W.J."/>
            <person name="Zahm M."/>
            <person name="Cabau C."/>
            <person name="Klopp C."/>
            <person name="Thompson A.W."/>
            <person name="Robinson-Rechavi M."/>
            <person name="Braasch I."/>
            <person name="Lecointre G."/>
            <person name="Bobe J."/>
            <person name="Postlethwait J.H."/>
            <person name="Berthelot C."/>
            <person name="Roest Crollius H."/>
            <person name="Guiguen Y."/>
        </authorList>
    </citation>
    <scope>NUCLEOTIDE SEQUENCE</scope>
    <source>
        <strain evidence="1">WJC10195</strain>
    </source>
</reference>
<keyword evidence="2" id="KW-1185">Reference proteome</keyword>
<dbReference type="AlphaFoldDB" id="A0A9Q1FZ39"/>
<comment type="caution">
    <text evidence="1">The sequence shown here is derived from an EMBL/GenBank/DDBJ whole genome shotgun (WGS) entry which is preliminary data.</text>
</comment>
<dbReference type="EMBL" id="JAINUF010000003">
    <property type="protein sequence ID" value="KAJ8370355.1"/>
    <property type="molecule type" value="Genomic_DNA"/>
</dbReference>
<proteinExistence type="predicted"/>
<protein>
    <submittedName>
        <fullName evidence="1">Uncharacterized protein</fullName>
    </submittedName>
</protein>
<name>A0A9Q1FZ39_SYNKA</name>
<evidence type="ECO:0000313" key="1">
    <source>
        <dbReference type="EMBL" id="KAJ8370355.1"/>
    </source>
</evidence>
<gene>
    <name evidence="1" type="ORF">SKAU_G00103830</name>
</gene>
<evidence type="ECO:0000313" key="2">
    <source>
        <dbReference type="Proteomes" id="UP001152622"/>
    </source>
</evidence>
<sequence length="72" mass="8444">MYLHHGKECGTALKAGLIRAEISTVWKFPLTPFKRIQEGIFRLSVFRELYFVTLRTPPLYRPNQLLRAVTRP</sequence>